<dbReference type="GO" id="GO:0003700">
    <property type="term" value="F:DNA-binding transcription factor activity"/>
    <property type="evidence" value="ECO:0007669"/>
    <property type="project" value="InterPro"/>
</dbReference>
<dbReference type="InParanoid" id="A0A371RJ50"/>
<reference evidence="5 6" key="1">
    <citation type="submission" date="2018-08" db="EMBL/GenBank/DDBJ databases">
        <title>Parvularcula sp. SM1705, isolated from surface water of the South Sea China.</title>
        <authorList>
            <person name="Sun L."/>
        </authorList>
    </citation>
    <scope>NUCLEOTIDE SEQUENCE [LARGE SCALE GENOMIC DNA]</scope>
    <source>
        <strain evidence="5 6">SM1705</strain>
    </source>
</reference>
<keyword evidence="2" id="KW-0238">DNA-binding</keyword>
<dbReference type="OrthoDB" id="9809338at2"/>
<keyword evidence="3" id="KW-0804">Transcription</keyword>
<evidence type="ECO:0000256" key="2">
    <source>
        <dbReference type="ARBA" id="ARBA00023125"/>
    </source>
</evidence>
<dbReference type="InterPro" id="IPR050204">
    <property type="entry name" value="AraC_XylS_family_regulators"/>
</dbReference>
<evidence type="ECO:0000259" key="4">
    <source>
        <dbReference type="PROSITE" id="PS01124"/>
    </source>
</evidence>
<dbReference type="AlphaFoldDB" id="A0A371RJ50"/>
<dbReference type="InterPro" id="IPR018060">
    <property type="entry name" value="HTH_AraC"/>
</dbReference>
<dbReference type="PANTHER" id="PTHR46796">
    <property type="entry name" value="HTH-TYPE TRANSCRIPTIONAL ACTIVATOR RHAS-RELATED"/>
    <property type="match status" value="1"/>
</dbReference>
<dbReference type="InterPro" id="IPR011051">
    <property type="entry name" value="RmlC_Cupin_sf"/>
</dbReference>
<evidence type="ECO:0000313" key="6">
    <source>
        <dbReference type="Proteomes" id="UP000264589"/>
    </source>
</evidence>
<accession>A0A371RJ50</accession>
<gene>
    <name evidence="5" type="ORF">DX908_09525</name>
</gene>
<evidence type="ECO:0000256" key="1">
    <source>
        <dbReference type="ARBA" id="ARBA00023015"/>
    </source>
</evidence>
<name>A0A371RJ50_9PROT</name>
<keyword evidence="6" id="KW-1185">Reference proteome</keyword>
<sequence>MTVLIRIPAMEADRFRGGDVLPAHRHENAYAAIILTGRYIESGLDGRYDCGPGHIVIHPTYHAHANEFGEGDCEVCNIPLPAGPADETGYGVYATPATDELIRLAEASKHDAALALLEEATPQAPIAPPQWLDEFLALLFCGWRIEAAATACRVSVPHASRVCRRWLGSPPTDIRREAQIRRAIQELRDGASIAETAQLCGFADQPHLTRALKSATGRTPATFRAA</sequence>
<evidence type="ECO:0000256" key="3">
    <source>
        <dbReference type="ARBA" id="ARBA00023163"/>
    </source>
</evidence>
<dbReference type="Proteomes" id="UP000264589">
    <property type="component" value="Unassembled WGS sequence"/>
</dbReference>
<dbReference type="Gene3D" id="1.10.10.60">
    <property type="entry name" value="Homeodomain-like"/>
    <property type="match status" value="1"/>
</dbReference>
<evidence type="ECO:0000313" key="5">
    <source>
        <dbReference type="EMBL" id="RFB05477.1"/>
    </source>
</evidence>
<protein>
    <submittedName>
        <fullName evidence="5">AraC family transcriptional regulator</fullName>
    </submittedName>
</protein>
<dbReference type="PROSITE" id="PS01124">
    <property type="entry name" value="HTH_ARAC_FAMILY_2"/>
    <property type="match status" value="1"/>
</dbReference>
<dbReference type="SMART" id="SM00342">
    <property type="entry name" value="HTH_ARAC"/>
    <property type="match status" value="1"/>
</dbReference>
<dbReference type="GO" id="GO:0043565">
    <property type="term" value="F:sequence-specific DNA binding"/>
    <property type="evidence" value="ECO:0007669"/>
    <property type="project" value="InterPro"/>
</dbReference>
<proteinExistence type="predicted"/>
<organism evidence="5 6">
    <name type="scientific">Parvularcula marina</name>
    <dbReference type="NCBI Taxonomy" id="2292771"/>
    <lineage>
        <taxon>Bacteria</taxon>
        <taxon>Pseudomonadati</taxon>
        <taxon>Pseudomonadota</taxon>
        <taxon>Alphaproteobacteria</taxon>
        <taxon>Parvularculales</taxon>
        <taxon>Parvularculaceae</taxon>
        <taxon>Parvularcula</taxon>
    </lineage>
</organism>
<dbReference type="SUPFAM" id="SSF46689">
    <property type="entry name" value="Homeodomain-like"/>
    <property type="match status" value="1"/>
</dbReference>
<dbReference type="Pfam" id="PF12833">
    <property type="entry name" value="HTH_18"/>
    <property type="match status" value="1"/>
</dbReference>
<dbReference type="SUPFAM" id="SSF51182">
    <property type="entry name" value="RmlC-like cupins"/>
    <property type="match status" value="1"/>
</dbReference>
<comment type="caution">
    <text evidence="5">The sequence shown here is derived from an EMBL/GenBank/DDBJ whole genome shotgun (WGS) entry which is preliminary data.</text>
</comment>
<dbReference type="InterPro" id="IPR009057">
    <property type="entry name" value="Homeodomain-like_sf"/>
</dbReference>
<dbReference type="RefSeq" id="WP_116392110.1">
    <property type="nucleotide sequence ID" value="NZ_QUQO01000001.1"/>
</dbReference>
<feature type="domain" description="HTH araC/xylS-type" evidence="4">
    <location>
        <begin position="130"/>
        <end position="226"/>
    </location>
</feature>
<dbReference type="EMBL" id="QUQO01000001">
    <property type="protein sequence ID" value="RFB05477.1"/>
    <property type="molecule type" value="Genomic_DNA"/>
</dbReference>
<keyword evidence="1" id="KW-0805">Transcription regulation</keyword>